<feature type="compositionally biased region" description="Low complexity" evidence="1">
    <location>
        <begin position="139"/>
        <end position="155"/>
    </location>
</feature>
<reference evidence="2" key="1">
    <citation type="submission" date="2021-01" db="EMBL/GenBank/DDBJ databases">
        <title>Genome sequence of strain Noviherbaspirillum sp. DKR-6.</title>
        <authorList>
            <person name="Chaudhary D.K."/>
        </authorList>
    </citation>
    <scope>NUCLEOTIDE SEQUENCE</scope>
    <source>
        <strain evidence="2">DKR-6</strain>
    </source>
</reference>
<dbReference type="AlphaFoldDB" id="A0A934W6D9"/>
<proteinExistence type="predicted"/>
<comment type="caution">
    <text evidence="2">The sequence shown here is derived from an EMBL/GenBank/DDBJ whole genome shotgun (WGS) entry which is preliminary data.</text>
</comment>
<evidence type="ECO:0000313" key="2">
    <source>
        <dbReference type="EMBL" id="MBK4736107.1"/>
    </source>
</evidence>
<evidence type="ECO:0000313" key="3">
    <source>
        <dbReference type="Proteomes" id="UP000622890"/>
    </source>
</evidence>
<dbReference type="EMBL" id="JAEPBG010000006">
    <property type="protein sequence ID" value="MBK4736107.1"/>
    <property type="molecule type" value="Genomic_DNA"/>
</dbReference>
<keyword evidence="3" id="KW-1185">Reference proteome</keyword>
<gene>
    <name evidence="2" type="ORF">JJB74_15905</name>
</gene>
<accession>A0A934W6D9</accession>
<sequence length="155" mass="16703">MIKCFTLRDTSGNVWKIPAEDVPTKFPGHFFMVHKALHLDDPQWVVTHCATGAAISRGDSHIATVAKAQALLAGCSLEDLELAITQSLVHREELIEREGRRILAIQQRHTGKEEGRSLPRAATEATPQGKTSTEVQQPASEAAASDAPAMAVAGE</sequence>
<feature type="compositionally biased region" description="Polar residues" evidence="1">
    <location>
        <begin position="125"/>
        <end position="138"/>
    </location>
</feature>
<dbReference type="Proteomes" id="UP000622890">
    <property type="component" value="Unassembled WGS sequence"/>
</dbReference>
<organism evidence="2 3">
    <name type="scientific">Noviherbaspirillum pedocola</name>
    <dbReference type="NCBI Taxonomy" id="2801341"/>
    <lineage>
        <taxon>Bacteria</taxon>
        <taxon>Pseudomonadati</taxon>
        <taxon>Pseudomonadota</taxon>
        <taxon>Betaproteobacteria</taxon>
        <taxon>Burkholderiales</taxon>
        <taxon>Oxalobacteraceae</taxon>
        <taxon>Noviherbaspirillum</taxon>
    </lineage>
</organism>
<evidence type="ECO:0000256" key="1">
    <source>
        <dbReference type="SAM" id="MobiDB-lite"/>
    </source>
</evidence>
<protein>
    <submittedName>
        <fullName evidence="2">Uncharacterized protein</fullName>
    </submittedName>
</protein>
<name>A0A934W6D9_9BURK</name>
<feature type="region of interest" description="Disordered" evidence="1">
    <location>
        <begin position="107"/>
        <end position="155"/>
    </location>
</feature>